<dbReference type="RefSeq" id="WP_358358355.1">
    <property type="nucleotide sequence ID" value="NZ_JBEZFP010000078.1"/>
</dbReference>
<reference evidence="1 2" key="1">
    <citation type="submission" date="2024-06" db="EMBL/GenBank/DDBJ databases">
        <title>The Natural Products Discovery Center: Release of the First 8490 Sequenced Strains for Exploring Actinobacteria Biosynthetic Diversity.</title>
        <authorList>
            <person name="Kalkreuter E."/>
            <person name="Kautsar S.A."/>
            <person name="Yang D."/>
            <person name="Bader C.D."/>
            <person name="Teijaro C.N."/>
            <person name="Fluegel L."/>
            <person name="Davis C.M."/>
            <person name="Simpson J.R."/>
            <person name="Lauterbach L."/>
            <person name="Steele A.D."/>
            <person name="Gui C."/>
            <person name="Meng S."/>
            <person name="Li G."/>
            <person name="Viehrig K."/>
            <person name="Ye F."/>
            <person name="Su P."/>
            <person name="Kiefer A.F."/>
            <person name="Nichols A."/>
            <person name="Cepeda A.J."/>
            <person name="Yan W."/>
            <person name="Fan B."/>
            <person name="Jiang Y."/>
            <person name="Adhikari A."/>
            <person name="Zheng C.-J."/>
            <person name="Schuster L."/>
            <person name="Cowan T.M."/>
            <person name="Smanski M.J."/>
            <person name="Chevrette M.G."/>
            <person name="De Carvalho L.P.S."/>
            <person name="Shen B."/>
        </authorList>
    </citation>
    <scope>NUCLEOTIDE SEQUENCE [LARGE SCALE GENOMIC DNA]</scope>
    <source>
        <strain evidence="1 2">NPDC048946</strain>
    </source>
</reference>
<dbReference type="InterPro" id="IPR015943">
    <property type="entry name" value="WD40/YVTN_repeat-like_dom_sf"/>
</dbReference>
<accession>A0ABV3DNL6</accession>
<dbReference type="Proteomes" id="UP001551482">
    <property type="component" value="Unassembled WGS sequence"/>
</dbReference>
<dbReference type="PANTHER" id="PTHR19879:SF9">
    <property type="entry name" value="TRANSCRIPTION INITIATION FACTOR TFIID SUBUNIT 5"/>
    <property type="match status" value="1"/>
</dbReference>
<dbReference type="SUPFAM" id="SSF82171">
    <property type="entry name" value="DPP6 N-terminal domain-like"/>
    <property type="match status" value="1"/>
</dbReference>
<organism evidence="1 2">
    <name type="scientific">Streptodolium elevatio</name>
    <dbReference type="NCBI Taxonomy" id="3157996"/>
    <lineage>
        <taxon>Bacteria</taxon>
        <taxon>Bacillati</taxon>
        <taxon>Actinomycetota</taxon>
        <taxon>Actinomycetes</taxon>
        <taxon>Kitasatosporales</taxon>
        <taxon>Streptomycetaceae</taxon>
        <taxon>Streptodolium</taxon>
    </lineage>
</organism>
<gene>
    <name evidence="1" type="ORF">AB0C36_26500</name>
</gene>
<protein>
    <recommendedName>
        <fullName evidence="3">WD40 repeat domain-containing protein</fullName>
    </recommendedName>
</protein>
<evidence type="ECO:0000313" key="1">
    <source>
        <dbReference type="EMBL" id="MEU8137052.1"/>
    </source>
</evidence>
<dbReference type="Gene3D" id="2.130.10.10">
    <property type="entry name" value="YVTN repeat-like/Quinoprotein amine dehydrogenase"/>
    <property type="match status" value="2"/>
</dbReference>
<proteinExistence type="predicted"/>
<sequence>MLDVDPKELRVRFKVFAVYYDTGSQMCPPVPDDPGFFFFVLWEAARWHASASSDQPGPLARMLDVDTMLDFGWVEDNARRFVSRIERVATRNHPPTPEQWEQLHDFYYERDGGWKDEDLLVQFDFDVWVTDERCIETLAPGDAWGTTIFPMNADTWTAEDASHIPDLAEPVRRISPFAGKKVDAKGHQVRSLDFSDDGKYLAATSWGGLVWIYDTTDWSEVAHTSAGDWIVPMPMWVPGEHVLTIKSYSKLTDSRPEAQWSLDVRTRQETTAAYQLGHLRSHDGIHRVTPNGGGEGGYDLHATDELPQRTISHAGKWDPIQCKAFSADGSRLFLGTQQNLYVVDPVTAQVVDKVMDASERLFELAASPDGAYLAAASFSRRLAYRRSFGDTRPHELCIWRMADRRIILGRQMETYVGALAWSPNGRRLVAALQPCDDDFANGETQLAVFAMGPENPPFASGE</sequence>
<evidence type="ECO:0008006" key="3">
    <source>
        <dbReference type="Google" id="ProtNLM"/>
    </source>
</evidence>
<dbReference type="Pfam" id="PF00400">
    <property type="entry name" value="WD40"/>
    <property type="match status" value="1"/>
</dbReference>
<dbReference type="PANTHER" id="PTHR19879">
    <property type="entry name" value="TRANSCRIPTION INITIATION FACTOR TFIID"/>
    <property type="match status" value="1"/>
</dbReference>
<keyword evidence="2" id="KW-1185">Reference proteome</keyword>
<name>A0ABV3DNL6_9ACTN</name>
<comment type="caution">
    <text evidence="1">The sequence shown here is derived from an EMBL/GenBank/DDBJ whole genome shotgun (WGS) entry which is preliminary data.</text>
</comment>
<dbReference type="EMBL" id="JBEZFP010000078">
    <property type="protein sequence ID" value="MEU8137052.1"/>
    <property type="molecule type" value="Genomic_DNA"/>
</dbReference>
<dbReference type="InterPro" id="IPR001680">
    <property type="entry name" value="WD40_rpt"/>
</dbReference>
<evidence type="ECO:0000313" key="2">
    <source>
        <dbReference type="Proteomes" id="UP001551482"/>
    </source>
</evidence>